<dbReference type="GO" id="GO:0003700">
    <property type="term" value="F:DNA-binding transcription factor activity"/>
    <property type="evidence" value="ECO:0007669"/>
    <property type="project" value="TreeGrafter"/>
</dbReference>
<dbReference type="InterPro" id="IPR030489">
    <property type="entry name" value="TR_Rrf2-type_CS"/>
</dbReference>
<dbReference type="GO" id="GO:0005829">
    <property type="term" value="C:cytosol"/>
    <property type="evidence" value="ECO:0007669"/>
    <property type="project" value="TreeGrafter"/>
</dbReference>
<accession>A0AAW9QV91</accession>
<dbReference type="InterPro" id="IPR036390">
    <property type="entry name" value="WH_DNA-bd_sf"/>
</dbReference>
<dbReference type="GO" id="GO:0003677">
    <property type="term" value="F:DNA binding"/>
    <property type="evidence" value="ECO:0007669"/>
    <property type="project" value="UniProtKB-KW"/>
</dbReference>
<proteinExistence type="predicted"/>
<sequence length="151" mass="17034">MKSLHYILLELPSKVEYALLALLEMAGQADGKTPVTVNEITAKHPIPERYLEQILANLRRGGLLKSQRGAKGGYILAKAPEEITLLDVVTSIEGDREALDHGDDTTIEMQLIRETWQKANLAAQAVLEQHTLQSLYQEREAYRQKGLMYYI</sequence>
<dbReference type="Gene3D" id="1.10.10.10">
    <property type="entry name" value="Winged helix-like DNA-binding domain superfamily/Winged helix DNA-binding domain"/>
    <property type="match status" value="1"/>
</dbReference>
<dbReference type="PANTHER" id="PTHR33221">
    <property type="entry name" value="WINGED HELIX-TURN-HELIX TRANSCRIPTIONAL REGULATOR, RRF2 FAMILY"/>
    <property type="match status" value="1"/>
</dbReference>
<evidence type="ECO:0000256" key="1">
    <source>
        <dbReference type="ARBA" id="ARBA00023125"/>
    </source>
</evidence>
<reference evidence="2 3" key="1">
    <citation type="submission" date="2024-01" db="EMBL/GenBank/DDBJ databases">
        <title>Genomic insights into the taxonomy and metabolism of the cyanobacterium Pannus brasiliensis CCIBt3594.</title>
        <authorList>
            <person name="Machado M."/>
            <person name="Botero N.B."/>
            <person name="Andreote A.P.D."/>
            <person name="Feitosa A.M.T."/>
            <person name="Popin R."/>
            <person name="Sivonen K."/>
            <person name="Fiore M.F."/>
        </authorList>
    </citation>
    <scope>NUCLEOTIDE SEQUENCE [LARGE SCALE GENOMIC DNA]</scope>
    <source>
        <strain evidence="2 3">CCIBt3594</strain>
    </source>
</reference>
<organism evidence="2 3">
    <name type="scientific">Pannus brasiliensis CCIBt3594</name>
    <dbReference type="NCBI Taxonomy" id="1427578"/>
    <lineage>
        <taxon>Bacteria</taxon>
        <taxon>Bacillati</taxon>
        <taxon>Cyanobacteriota</taxon>
        <taxon>Cyanophyceae</taxon>
        <taxon>Oscillatoriophycideae</taxon>
        <taxon>Chroococcales</taxon>
        <taxon>Microcystaceae</taxon>
        <taxon>Pannus</taxon>
    </lineage>
</organism>
<dbReference type="Proteomes" id="UP001328733">
    <property type="component" value="Unassembled WGS sequence"/>
</dbReference>
<keyword evidence="3" id="KW-1185">Reference proteome</keyword>
<dbReference type="PROSITE" id="PS01332">
    <property type="entry name" value="HTH_RRF2_1"/>
    <property type="match status" value="1"/>
</dbReference>
<evidence type="ECO:0000313" key="3">
    <source>
        <dbReference type="Proteomes" id="UP001328733"/>
    </source>
</evidence>
<comment type="caution">
    <text evidence="2">The sequence shown here is derived from an EMBL/GenBank/DDBJ whole genome shotgun (WGS) entry which is preliminary data.</text>
</comment>
<dbReference type="Pfam" id="PF02082">
    <property type="entry name" value="Rrf2"/>
    <property type="match status" value="1"/>
</dbReference>
<protein>
    <submittedName>
        <fullName evidence="2">Rrf2 family transcriptional regulator</fullName>
    </submittedName>
</protein>
<dbReference type="NCBIfam" id="TIGR00738">
    <property type="entry name" value="rrf2_super"/>
    <property type="match status" value="1"/>
</dbReference>
<dbReference type="PROSITE" id="PS51197">
    <property type="entry name" value="HTH_RRF2_2"/>
    <property type="match status" value="1"/>
</dbReference>
<evidence type="ECO:0000313" key="2">
    <source>
        <dbReference type="EMBL" id="MEG3438926.1"/>
    </source>
</evidence>
<dbReference type="EMBL" id="JBAFSM010000037">
    <property type="protein sequence ID" value="MEG3438926.1"/>
    <property type="molecule type" value="Genomic_DNA"/>
</dbReference>
<name>A0AAW9QV91_9CHRO</name>
<dbReference type="PANTHER" id="PTHR33221:SF5">
    <property type="entry name" value="HTH-TYPE TRANSCRIPTIONAL REGULATOR ISCR"/>
    <property type="match status" value="1"/>
</dbReference>
<gene>
    <name evidence="2" type="ORF">V0288_17495</name>
</gene>
<dbReference type="SUPFAM" id="SSF46785">
    <property type="entry name" value="Winged helix' DNA-binding domain"/>
    <property type="match status" value="1"/>
</dbReference>
<dbReference type="InterPro" id="IPR000944">
    <property type="entry name" value="Tscrpt_reg_Rrf2"/>
</dbReference>
<keyword evidence="1" id="KW-0238">DNA-binding</keyword>
<dbReference type="AlphaFoldDB" id="A0AAW9QV91"/>
<dbReference type="InterPro" id="IPR036388">
    <property type="entry name" value="WH-like_DNA-bd_sf"/>
</dbReference>
<dbReference type="RefSeq" id="WP_332866412.1">
    <property type="nucleotide sequence ID" value="NZ_JBAFSM010000037.1"/>
</dbReference>